<dbReference type="InterPro" id="IPR015422">
    <property type="entry name" value="PyrdxlP-dep_Trfase_small"/>
</dbReference>
<protein>
    <submittedName>
        <fullName evidence="7">O-acetylhomoserine aminocarboxypropyltransferase/cysteine synthase</fullName>
    </submittedName>
</protein>
<feature type="modified residue" description="N6-(pyridoxal phosphate)lysine" evidence="5">
    <location>
        <position position="215"/>
    </location>
</feature>
<dbReference type="Gene3D" id="3.90.1150.10">
    <property type="entry name" value="Aspartate Aminotransferase, domain 1"/>
    <property type="match status" value="1"/>
</dbReference>
<dbReference type="InterPro" id="IPR000277">
    <property type="entry name" value="Cys/Met-Metab_PyrdxlP-dep_enz"/>
</dbReference>
<dbReference type="InterPro" id="IPR015424">
    <property type="entry name" value="PyrdxlP-dep_Trfase"/>
</dbReference>
<dbReference type="RefSeq" id="WP_118320635.1">
    <property type="nucleotide sequence ID" value="NZ_CATYGP010000077.1"/>
</dbReference>
<dbReference type="NCBIfam" id="TIGR01326">
    <property type="entry name" value="OAH_OAS_sulfhy"/>
    <property type="match status" value="1"/>
</dbReference>
<dbReference type="Proteomes" id="UP000285274">
    <property type="component" value="Unassembled WGS sequence"/>
</dbReference>
<evidence type="ECO:0000256" key="2">
    <source>
        <dbReference type="ARBA" id="ARBA00009077"/>
    </source>
</evidence>
<dbReference type="InterPro" id="IPR015421">
    <property type="entry name" value="PyrdxlP-dep_Trfase_major"/>
</dbReference>
<dbReference type="CDD" id="cd00614">
    <property type="entry name" value="CGS_like"/>
    <property type="match status" value="1"/>
</dbReference>
<dbReference type="GO" id="GO:0003961">
    <property type="term" value="F:O-acetylhomoserine aminocarboxypropyltransferase activity"/>
    <property type="evidence" value="ECO:0007669"/>
    <property type="project" value="TreeGrafter"/>
</dbReference>
<reference evidence="7 8" key="1">
    <citation type="submission" date="2018-08" db="EMBL/GenBank/DDBJ databases">
        <title>A genome reference for cultivated species of the human gut microbiota.</title>
        <authorList>
            <person name="Zou Y."/>
            <person name="Xue W."/>
            <person name="Luo G."/>
        </authorList>
    </citation>
    <scope>NUCLEOTIDE SEQUENCE [LARGE SCALE GENOMIC DNA]</scope>
    <source>
        <strain evidence="7 8">AF22-10AC</strain>
    </source>
</reference>
<dbReference type="FunFam" id="3.40.640.10:FF:000035">
    <property type="entry name" value="O-succinylhomoserine sulfhydrylase"/>
    <property type="match status" value="1"/>
</dbReference>
<dbReference type="SUPFAM" id="SSF53383">
    <property type="entry name" value="PLP-dependent transferases"/>
    <property type="match status" value="1"/>
</dbReference>
<dbReference type="PANTHER" id="PTHR43797">
    <property type="entry name" value="HOMOCYSTEINE/CYSTEINE SYNTHASE"/>
    <property type="match status" value="1"/>
</dbReference>
<dbReference type="GO" id="GO:0006535">
    <property type="term" value="P:cysteine biosynthetic process from serine"/>
    <property type="evidence" value="ECO:0007669"/>
    <property type="project" value="TreeGrafter"/>
</dbReference>
<dbReference type="PIRSF" id="PIRSF001434">
    <property type="entry name" value="CGS"/>
    <property type="match status" value="1"/>
</dbReference>
<evidence type="ECO:0000256" key="4">
    <source>
        <dbReference type="ARBA" id="ARBA00022898"/>
    </source>
</evidence>
<keyword evidence="3 7" id="KW-0808">Transferase</keyword>
<dbReference type="PANTHER" id="PTHR43797:SF2">
    <property type="entry name" value="HOMOCYSTEINE_CYSTEINE SYNTHASE"/>
    <property type="match status" value="1"/>
</dbReference>
<comment type="similarity">
    <text evidence="2 6">Belongs to the trans-sulfuration enzymes family.</text>
</comment>
<comment type="cofactor">
    <cofactor evidence="1 6">
        <name>pyridoxal 5'-phosphate</name>
        <dbReference type="ChEBI" id="CHEBI:597326"/>
    </cofactor>
</comment>
<evidence type="ECO:0000256" key="1">
    <source>
        <dbReference type="ARBA" id="ARBA00001933"/>
    </source>
</evidence>
<evidence type="ECO:0000256" key="3">
    <source>
        <dbReference type="ARBA" id="ARBA00022679"/>
    </source>
</evidence>
<dbReference type="AlphaFoldDB" id="A0A412IWI2"/>
<dbReference type="GO" id="GO:0004124">
    <property type="term" value="F:cysteine synthase activity"/>
    <property type="evidence" value="ECO:0007669"/>
    <property type="project" value="TreeGrafter"/>
</dbReference>
<name>A0A412IWI2_9FIRM</name>
<dbReference type="PROSITE" id="PS00868">
    <property type="entry name" value="CYS_MET_METAB_PP"/>
    <property type="match status" value="1"/>
</dbReference>
<dbReference type="GO" id="GO:0071269">
    <property type="term" value="P:L-homocysteine biosynthetic process"/>
    <property type="evidence" value="ECO:0007669"/>
    <property type="project" value="TreeGrafter"/>
</dbReference>
<keyword evidence="4 5" id="KW-0663">Pyridoxal phosphate</keyword>
<dbReference type="GO" id="GO:0019346">
    <property type="term" value="P:transsulfuration"/>
    <property type="evidence" value="ECO:0007669"/>
    <property type="project" value="InterPro"/>
</dbReference>
<evidence type="ECO:0000313" key="8">
    <source>
        <dbReference type="Proteomes" id="UP000285274"/>
    </source>
</evidence>
<dbReference type="EMBL" id="QRVM01000074">
    <property type="protein sequence ID" value="RGS44462.1"/>
    <property type="molecule type" value="Genomic_DNA"/>
</dbReference>
<dbReference type="GO" id="GO:0005737">
    <property type="term" value="C:cytoplasm"/>
    <property type="evidence" value="ECO:0007669"/>
    <property type="project" value="TreeGrafter"/>
</dbReference>
<comment type="caution">
    <text evidence="7">The sequence shown here is derived from an EMBL/GenBank/DDBJ whole genome shotgun (WGS) entry which is preliminary data.</text>
</comment>
<dbReference type="InterPro" id="IPR054542">
    <property type="entry name" value="Cys_met_metab_PP"/>
</dbReference>
<sequence length="435" mass="47594">MTKITRDQRNFKFETLQLHVGQEQADPTTDARAVPIYQTSSYVFRNCDHAAARFGLSDAGNIYGRLTNPTEDVFEKRIAALEGGVAALAVASGAAAVTYTILNLAQNGDNIVSAKNIYGGSFNLFEHTLPQYGIQTTFVDIFNEKEVENAINEKTKALYIETLGNPNSDVVDIESVARIAHRHKIPLVVDNTFATPYLVRPIEYGADIVVHSATKFIGGHGTSIGGVIVDGGKFDWEASGKFDSLTKPNPSYHGISFTKACGPAAFVTKVRAILLRDTGATVSPFNAFLFLQGLETLSLRVERHTYNALKVVEYLNNHTQVESVSHPSVSTDPKQQELYKKYFPNGGGSIFTFDIKGDAQKAKDFIDNLELFSLLANVADVKSLVIHPATTTHSQCTEDELLDQGIRPNTIRLSIGCENIDDIIQDLDEAFKAVA</sequence>
<evidence type="ECO:0000256" key="6">
    <source>
        <dbReference type="RuleBase" id="RU362118"/>
    </source>
</evidence>
<dbReference type="Gene3D" id="3.40.640.10">
    <property type="entry name" value="Type I PLP-dependent aspartate aminotransferase-like (Major domain)"/>
    <property type="match status" value="1"/>
</dbReference>
<proteinExistence type="inferred from homology"/>
<accession>A0A412IWI2</accession>
<dbReference type="GO" id="GO:0030170">
    <property type="term" value="F:pyridoxal phosphate binding"/>
    <property type="evidence" value="ECO:0007669"/>
    <property type="project" value="InterPro"/>
</dbReference>
<dbReference type="InterPro" id="IPR006235">
    <property type="entry name" value="OAc-hSer/O-AcSer_sulfhydrylase"/>
</dbReference>
<evidence type="ECO:0000256" key="5">
    <source>
        <dbReference type="PIRSR" id="PIRSR001434-2"/>
    </source>
</evidence>
<gene>
    <name evidence="7" type="ORF">DWX92_11060</name>
</gene>
<organism evidence="7 8">
    <name type="scientific">Holdemanella biformis</name>
    <dbReference type="NCBI Taxonomy" id="1735"/>
    <lineage>
        <taxon>Bacteria</taxon>
        <taxon>Bacillati</taxon>
        <taxon>Bacillota</taxon>
        <taxon>Erysipelotrichia</taxon>
        <taxon>Erysipelotrichales</taxon>
        <taxon>Erysipelotrichaceae</taxon>
        <taxon>Holdemanella</taxon>
    </lineage>
</organism>
<evidence type="ECO:0000313" key="7">
    <source>
        <dbReference type="EMBL" id="RGS44462.1"/>
    </source>
</evidence>
<dbReference type="Pfam" id="PF01053">
    <property type="entry name" value="Cys_Met_Meta_PP"/>
    <property type="match status" value="1"/>
</dbReference>